<keyword evidence="2" id="KW-1185">Reference proteome</keyword>
<proteinExistence type="predicted"/>
<protein>
    <submittedName>
        <fullName evidence="1">Uncharacterized protein</fullName>
    </submittedName>
</protein>
<evidence type="ECO:0000313" key="1">
    <source>
        <dbReference type="EMBL" id="KAK9043761.1"/>
    </source>
</evidence>
<comment type="caution">
    <text evidence="1">The sequence shown here is derived from an EMBL/GenBank/DDBJ whole genome shotgun (WGS) entry which is preliminary data.</text>
</comment>
<dbReference type="Proteomes" id="UP001396334">
    <property type="component" value="Unassembled WGS sequence"/>
</dbReference>
<name>A0ABR2U2M5_9ROSI</name>
<reference evidence="1 2" key="1">
    <citation type="journal article" date="2024" name="G3 (Bethesda)">
        <title>Genome assembly of Hibiscus sabdariffa L. provides insights into metabolisms of medicinal natural products.</title>
        <authorList>
            <person name="Kim T."/>
        </authorList>
    </citation>
    <scope>NUCLEOTIDE SEQUENCE [LARGE SCALE GENOMIC DNA]</scope>
    <source>
        <strain evidence="1">TK-2024</strain>
        <tissue evidence="1">Old leaves</tissue>
    </source>
</reference>
<evidence type="ECO:0000313" key="2">
    <source>
        <dbReference type="Proteomes" id="UP001396334"/>
    </source>
</evidence>
<accession>A0ABR2U2M5</accession>
<gene>
    <name evidence="1" type="ORF">V6N11_072092</name>
</gene>
<organism evidence="1 2">
    <name type="scientific">Hibiscus sabdariffa</name>
    <name type="common">roselle</name>
    <dbReference type="NCBI Taxonomy" id="183260"/>
    <lineage>
        <taxon>Eukaryota</taxon>
        <taxon>Viridiplantae</taxon>
        <taxon>Streptophyta</taxon>
        <taxon>Embryophyta</taxon>
        <taxon>Tracheophyta</taxon>
        <taxon>Spermatophyta</taxon>
        <taxon>Magnoliopsida</taxon>
        <taxon>eudicotyledons</taxon>
        <taxon>Gunneridae</taxon>
        <taxon>Pentapetalae</taxon>
        <taxon>rosids</taxon>
        <taxon>malvids</taxon>
        <taxon>Malvales</taxon>
        <taxon>Malvaceae</taxon>
        <taxon>Malvoideae</taxon>
        <taxon>Hibiscus</taxon>
    </lineage>
</organism>
<sequence length="135" mass="15752">MVIFGYRDRRLEAFELFFLIHRLKLHHDRPPTLLRETEFARPYGLDLMSFPRCTAYSRYIWFTFSGSSILLPNFDVKGSSHLKSRWTMMVGFRWCLTELDEGLNELFMVAVRNGISGEVSARLIINNGEVMVKLG</sequence>
<dbReference type="EMBL" id="JBBPBN010000003">
    <property type="protein sequence ID" value="KAK9043761.1"/>
    <property type="molecule type" value="Genomic_DNA"/>
</dbReference>